<keyword evidence="3" id="KW-0238">DNA-binding</keyword>
<evidence type="ECO:0000256" key="3">
    <source>
        <dbReference type="ARBA" id="ARBA00023125"/>
    </source>
</evidence>
<keyword evidence="4" id="KW-0804">Transcription</keyword>
<dbReference type="GO" id="GO:0005634">
    <property type="term" value="C:nucleus"/>
    <property type="evidence" value="ECO:0007669"/>
    <property type="project" value="UniProtKB-SubCell"/>
</dbReference>
<evidence type="ECO:0000313" key="8">
    <source>
        <dbReference type="Proteomes" id="UP000694556"/>
    </source>
</evidence>
<dbReference type="SUPFAM" id="SSF46785">
    <property type="entry name" value="Winged helix' DNA-binding domain"/>
    <property type="match status" value="1"/>
</dbReference>
<dbReference type="InterPro" id="IPR036390">
    <property type="entry name" value="WH_DNA-bd_sf"/>
</dbReference>
<keyword evidence="8" id="KW-1185">Reference proteome</keyword>
<dbReference type="GO" id="GO:0002376">
    <property type="term" value="P:immune system process"/>
    <property type="evidence" value="ECO:0007669"/>
    <property type="project" value="TreeGrafter"/>
</dbReference>
<dbReference type="InterPro" id="IPR019817">
    <property type="entry name" value="Interferon_reg_fac_CS"/>
</dbReference>
<feature type="domain" description="IRF tryptophan pentad repeat" evidence="6">
    <location>
        <begin position="7"/>
        <end position="115"/>
    </location>
</feature>
<dbReference type="Pfam" id="PF00605">
    <property type="entry name" value="IRF"/>
    <property type="match status" value="1"/>
</dbReference>
<keyword evidence="5" id="KW-0539">Nucleus</keyword>
<evidence type="ECO:0000256" key="5">
    <source>
        <dbReference type="ARBA" id="ARBA00023242"/>
    </source>
</evidence>
<dbReference type="PROSITE" id="PS51507">
    <property type="entry name" value="IRF_2"/>
    <property type="match status" value="1"/>
</dbReference>
<proteinExistence type="predicted"/>
<dbReference type="InterPro" id="IPR001346">
    <property type="entry name" value="Interferon_reg_fact_DNA-bd_dom"/>
</dbReference>
<dbReference type="AlphaFoldDB" id="A0A8C3BBI7"/>
<dbReference type="PRINTS" id="PR00267">
    <property type="entry name" value="INTFRNREGFCT"/>
</dbReference>
<dbReference type="SMART" id="SM00348">
    <property type="entry name" value="IRF"/>
    <property type="match status" value="1"/>
</dbReference>
<evidence type="ECO:0000313" key="7">
    <source>
        <dbReference type="Ensembl" id="ENSCMMP00000002659.1"/>
    </source>
</evidence>
<dbReference type="Proteomes" id="UP000694556">
    <property type="component" value="Chromosome 1"/>
</dbReference>
<reference evidence="7" key="2">
    <citation type="submission" date="2025-08" db="UniProtKB">
        <authorList>
            <consortium name="Ensembl"/>
        </authorList>
    </citation>
    <scope>IDENTIFICATION</scope>
</reference>
<sequence length="156" mass="18207">MTAPPRRVRLKPWLLAQVESQRYPGLQWVDRRQRLFCIPWHHATRHLAPQEDDGTIFKAWATETGKFTEGVDEPDPAKWKANLRCALNKSREFRLRYDGTKDAPPKPYKVYEVLREHGCRGPWGGWRWLDMAVGWLNVSVGLADDNRVTQMRPWGG</sequence>
<dbReference type="FunFam" id="1.10.10.10:FF:000093">
    <property type="entry name" value="Putative interferon regulatory factor 6"/>
    <property type="match status" value="1"/>
</dbReference>
<dbReference type="GO" id="GO:0000981">
    <property type="term" value="F:DNA-binding transcription factor activity, RNA polymerase II-specific"/>
    <property type="evidence" value="ECO:0007669"/>
    <property type="project" value="TreeGrafter"/>
</dbReference>
<dbReference type="InterPro" id="IPR036388">
    <property type="entry name" value="WH-like_DNA-bd_sf"/>
</dbReference>
<keyword evidence="2" id="KW-0805">Transcription regulation</keyword>
<dbReference type="PANTHER" id="PTHR11949:SF10">
    <property type="entry name" value="INTERFERON REGULATORY FACTOR 5"/>
    <property type="match status" value="1"/>
</dbReference>
<dbReference type="Ensembl" id="ENSCMMT00000002983.1">
    <property type="protein sequence ID" value="ENSCMMP00000002659.1"/>
    <property type="gene ID" value="ENSCMMG00000001737.1"/>
</dbReference>
<dbReference type="PROSITE" id="PS00601">
    <property type="entry name" value="IRF_1"/>
    <property type="match status" value="1"/>
</dbReference>
<evidence type="ECO:0000259" key="6">
    <source>
        <dbReference type="PROSITE" id="PS51507"/>
    </source>
</evidence>
<organism evidence="7 8">
    <name type="scientific">Cairina moschata</name>
    <name type="common">Muscovy duck</name>
    <dbReference type="NCBI Taxonomy" id="8855"/>
    <lineage>
        <taxon>Eukaryota</taxon>
        <taxon>Metazoa</taxon>
        <taxon>Chordata</taxon>
        <taxon>Craniata</taxon>
        <taxon>Vertebrata</taxon>
        <taxon>Euteleostomi</taxon>
        <taxon>Archelosauria</taxon>
        <taxon>Archosauria</taxon>
        <taxon>Dinosauria</taxon>
        <taxon>Saurischia</taxon>
        <taxon>Theropoda</taxon>
        <taxon>Coelurosauria</taxon>
        <taxon>Aves</taxon>
        <taxon>Neognathae</taxon>
        <taxon>Galloanserae</taxon>
        <taxon>Anseriformes</taxon>
        <taxon>Anatidae</taxon>
        <taxon>Anatinae</taxon>
        <taxon>Cairina</taxon>
    </lineage>
</organism>
<evidence type="ECO:0000256" key="4">
    <source>
        <dbReference type="ARBA" id="ARBA00023163"/>
    </source>
</evidence>
<dbReference type="PANTHER" id="PTHR11949">
    <property type="entry name" value="INTERFERON REGULATORY FACTOR"/>
    <property type="match status" value="1"/>
</dbReference>
<dbReference type="GO" id="GO:0000978">
    <property type="term" value="F:RNA polymerase II cis-regulatory region sequence-specific DNA binding"/>
    <property type="evidence" value="ECO:0007669"/>
    <property type="project" value="TreeGrafter"/>
</dbReference>
<protein>
    <recommendedName>
        <fullName evidence="6">IRF tryptophan pentad repeat domain-containing protein</fullName>
    </recommendedName>
</protein>
<comment type="subcellular location">
    <subcellularLocation>
        <location evidence="1">Nucleus</location>
    </subcellularLocation>
</comment>
<reference evidence="7" key="1">
    <citation type="submission" date="2018-09" db="EMBL/GenBank/DDBJ databases">
        <title>Common duck and Muscovy duck high density SNP chip.</title>
        <authorList>
            <person name="Vignal A."/>
            <person name="Thebault N."/>
            <person name="Warren W.C."/>
        </authorList>
    </citation>
    <scope>NUCLEOTIDE SEQUENCE [LARGE SCALE GENOMIC DNA]</scope>
</reference>
<accession>A0A8C3BBI7</accession>
<dbReference type="Gene3D" id="1.10.10.10">
    <property type="entry name" value="Winged helix-like DNA-binding domain superfamily/Winged helix DNA-binding domain"/>
    <property type="match status" value="1"/>
</dbReference>
<evidence type="ECO:0000256" key="2">
    <source>
        <dbReference type="ARBA" id="ARBA00023015"/>
    </source>
</evidence>
<reference evidence="7" key="3">
    <citation type="submission" date="2025-09" db="UniProtKB">
        <authorList>
            <consortium name="Ensembl"/>
        </authorList>
    </citation>
    <scope>IDENTIFICATION</scope>
</reference>
<name>A0A8C3BBI7_CAIMO</name>
<evidence type="ECO:0000256" key="1">
    <source>
        <dbReference type="ARBA" id="ARBA00004123"/>
    </source>
</evidence>
<dbReference type="CDD" id="cd00103">
    <property type="entry name" value="IRF"/>
    <property type="match status" value="1"/>
</dbReference>